<evidence type="ECO:0000313" key="1">
    <source>
        <dbReference type="EMBL" id="ANY90435.1"/>
    </source>
</evidence>
<dbReference type="AlphaFoldDB" id="A0A1B2FDZ3"/>
<dbReference type="EMBL" id="CP016634">
    <property type="protein sequence ID" value="ANY90435.1"/>
    <property type="molecule type" value="Genomic_DNA"/>
</dbReference>
<sequence length="109" mass="12112">MDGQYIDLLIQDNDLVLDLSRQPLPIQDRASIAQDIAHMIRDSGLLVTLVAERDRLKQRDCIQQLELLVEDDERLVPGTAQIIEQKPGVYLVTATTLAFGQIEVSGVTA</sequence>
<dbReference type="RefSeq" id="WP_099594020.1">
    <property type="nucleotide sequence ID" value="NZ_CP016634.1"/>
</dbReference>
<gene>
    <name evidence="1" type="ORF">IEC33019_4953</name>
</gene>
<dbReference type="InterPro" id="IPR019697">
    <property type="entry name" value="Phage_HP1_Orf28"/>
</dbReference>
<name>A0A1B2FDZ3_PSEPU</name>
<dbReference type="Pfam" id="PF10761">
    <property type="entry name" value="DUF2590"/>
    <property type="match status" value="1"/>
</dbReference>
<proteinExistence type="predicted"/>
<protein>
    <recommendedName>
        <fullName evidence="2">Phage protein</fullName>
    </recommendedName>
</protein>
<reference evidence="1" key="1">
    <citation type="submission" date="2016-07" db="EMBL/GenBank/DDBJ databases">
        <title>New class B carbapenemase carried by novel plasmid in Pseudomonas putida enviromental strain in eastern Amazonia.</title>
        <authorList>
            <person name="Souza C.O."/>
            <person name="Lima K.V."/>
            <person name="Brasiliense D.M."/>
            <person name="Perez-Chaparro P.J."/>
            <person name="Mamizuka E.M."/>
            <person name="Lima M.O."/>
            <person name="Lima L.N."/>
            <person name="McCulloch J.A."/>
        </authorList>
    </citation>
    <scope>NUCLEOTIDE SEQUENCE [LARGE SCALE GENOMIC DNA]</scope>
    <source>
        <strain evidence="1">IEC33019</strain>
    </source>
</reference>
<accession>A0A1B2FDZ3</accession>
<organism evidence="1">
    <name type="scientific">Pseudomonas putida</name>
    <name type="common">Arthrobacter siderocapsulatus</name>
    <dbReference type="NCBI Taxonomy" id="303"/>
    <lineage>
        <taxon>Bacteria</taxon>
        <taxon>Pseudomonadati</taxon>
        <taxon>Pseudomonadota</taxon>
        <taxon>Gammaproteobacteria</taxon>
        <taxon>Pseudomonadales</taxon>
        <taxon>Pseudomonadaceae</taxon>
        <taxon>Pseudomonas</taxon>
    </lineage>
</organism>
<evidence type="ECO:0008006" key="2">
    <source>
        <dbReference type="Google" id="ProtNLM"/>
    </source>
</evidence>